<dbReference type="Proteomes" id="UP000728185">
    <property type="component" value="Unassembled WGS sequence"/>
</dbReference>
<dbReference type="InterPro" id="IPR039782">
    <property type="entry name" value="VPS13B"/>
</dbReference>
<feature type="region of interest" description="Disordered" evidence="1">
    <location>
        <begin position="186"/>
        <end position="205"/>
    </location>
</feature>
<reference evidence="2" key="1">
    <citation type="submission" date="2019-05" db="EMBL/GenBank/DDBJ databases">
        <title>Annotation for the trematode Fasciolopsis buski.</title>
        <authorList>
            <person name="Choi Y.-J."/>
        </authorList>
    </citation>
    <scope>NUCLEOTIDE SEQUENCE</scope>
    <source>
        <strain evidence="2">HT</strain>
        <tissue evidence="2">Whole worm</tissue>
    </source>
</reference>
<evidence type="ECO:0000313" key="3">
    <source>
        <dbReference type="Proteomes" id="UP000728185"/>
    </source>
</evidence>
<organism evidence="2 3">
    <name type="scientific">Fasciolopsis buskii</name>
    <dbReference type="NCBI Taxonomy" id="27845"/>
    <lineage>
        <taxon>Eukaryota</taxon>
        <taxon>Metazoa</taxon>
        <taxon>Spiralia</taxon>
        <taxon>Lophotrochozoa</taxon>
        <taxon>Platyhelminthes</taxon>
        <taxon>Trematoda</taxon>
        <taxon>Digenea</taxon>
        <taxon>Plagiorchiida</taxon>
        <taxon>Echinostomata</taxon>
        <taxon>Echinostomatoidea</taxon>
        <taxon>Fasciolidae</taxon>
        <taxon>Fasciolopsis</taxon>
    </lineage>
</organism>
<sequence>MSSFPEHYHLSNLHFRTGFCYPCSYRTVLYSVLVSPSKTIDPSHLYHSPFSLGRLTQPGHAISTSWVDSFESESYPIQLEARRPPSVDANTSPRASSWVNVERIFAGKHRLFESTDVQFSIQPCTLTILMRSVPPVSLNNHNAVDTDSVNLTVTGIDLCKSFLSLCGSESRVQLRISRLTLDNNSNGRSRCSSLPSVDLPPSSAPGLVSRGDSWAKAVRQLPATKHGRNPAHWVLQLVGIQLIIMDHVLFNTRILVSLGCRPSLARNRPADDASGLLEWCVHMLLLCEEMPSHESSSSVLSIDQLLMCVAAFGSLNDSVQQTIVKCNSLRSLLTTTEWKDSQLRNSMQNVSRPPTSCVPQMDSGCFSSVRVVDQSPTPSTLSRSLVHAGSVRSASSTSFCLVPPVHKTGQMRIFASPQSIVTTTCTPISLSIHCHVPTAVGRLAMGPEGGNLFGWCLRDITFIIDVRPAHIKCDLAVGTVRSEIQLSERSTVPVLTPLESVLKPFQNYTRCPGPLSLPHTSTVMCPTSVRSVPVVSRPSQLADTDTADTTYTALPNSTGFSCGPGSIPLSHQECESPVQTPYPRGLLTAFSCTASLNRFIGTSDQRSSKESVGLEVDGSRWNVRILCNPFDLVVHPLLIDLIHHISVSLAVFGRPTTPCQKSQPPISSEAPSTHANLHVIVHPFRIFFCLNKPDNTRRSTSDRELVDTLVVSVESVELKPLTENRLERPPVSDDPQSPERSFAPRLIPLELDSQYKLIVDDLVVQALTFRTAVQSEGSYIWSGRIGKVVPRQMSGDIVGIVGANDQMLTSRHSLTPEHQNPAQYWNQSDWSQVSYAVPIWPFVEPFSFVLSYAPPLYDSHSNPTDGCALELAVSGDIVIFANSAVLADLFRLQGWNLNTAERSHPGPFTVRESLDKFVDQKNENPESRAREIPIQALLTARCLRMVMWNTFAEPTIAQLIVDLIHPHLIVEHSLRLEGSWTDRVEFVIHDVQMDIRQSDVTNVSGGSSGINWHRFTPPACRRDLSQSTVVQILLPPLLNEWKLRDTDSISTSDHDLLFTTERSKPDPRTGMCPEFLSFRCIRSRSCEFAPDEAKSCGSKVTPFLNFRLFSVRCAHDTFQNSQTITKLRIEANIKRATRFQLYPDMLCAVRCLLSAFPVADSDHHCSSTEMHSFPPSQHTTTIGNWIVLNSDSWSFDIAPVTILILPNRTAVLEQSKLGFLRLDWQSCTGHVIFSHPFDLPWDNVEWHLDLTEISVVCLAFSAASQPSSGFPIVWPRTDLALCGVLRVACCVHTTPRSHFLADSDVGLNVKSGARIELPIQGEMFNILVILLNKYVSPMGLFSNNCSALDPTLTTSSRLFCDQCAALAPVYFRDELRERNRSLSPDPGQNLHPCWPWTQIRQLTTTPGTQYPLFSHPWPQTGELVFCDNLKGEFYSSSSAPPVQLDLGPNEEATKNHWIGITWSYAEPRTPVRIRVFPVPFSFVEHYCEEQILTGLELPCQLQYWDHTRCPGGQFVTYAAFSLPDSQITEWLLVMDKNERLKRCSRTAVVPEQATQNGLKSILDRAIQTATASSAGKRPDMVQAGLIALEPCDSDRGNANSSSSPTGINRVSSKLWRILVDLRARSLKQPRSPSPVSAASTSEPPDNSNQPVALVYISPLMLAGSVQLDSVLCRTLVPQIPKSKLDSELMRLQMHGLRLTSQSNQSNSSGSSNQQYAWEVNDLRLSVMDTHTASVHNLLSMGRFSGHLNHGTVVPNPPVMTNLLVGRIHLLVSVDRLLVLKHLATVLSTGLQILNSTFVHDVPEEPATASTMDESHFTRSVIQWTVVNASDQSESVLWAQPVETAWPPLSPKSMQMSTNTSDDHPTLTIPFSWSSEAPVDEPAATGVEFPRLMLLAFNSESDCAVGELVVRSDLVIRSLVPTPLQMEIQTTTALPEIQRKPLSVDHFNQKWHTLAGNPSSHMYTLQSGPSAQDLSTWSTLATSDAVHDRLIQLRLRTNELDVADKPQYSWSDPVQFRLTRPGTNMSASQLTTTSIRTLISVPPPPPPSRSVRVDDIHSSFLVILTIEFHSLGLLVPALCVVTVSPMFSVISFVPTPIQLQVHPIYRYSSAHEGSKSDLIQPTRQPLTESIPSASASPTVVPICSHDGVLGAIFSSPEVRLAPYRLACATELLLHSHSINDVPLFHEPIRLTADQILSRLASSPLSGSSNSAGSHVELVPLSHPVVCTTDSILPDCPRSPRLIADPTVYSAQIVLCPPLRILNRSGSDLLIEFSTSVNQAESKQNRSVHELPDQSAYFVPLNQVSVADVADSVKLCSSELSISRATPLPQWTETHPALICQTTCELLFAVSVAISDDHQYAGWSTLVCLEELTGVGESNGQQSHGNLDQTNRVRHVSVPSARAAIYKHPNSCLSSSPVYLVRDIFIQTVLDSRSGTANLHVYDLPLQMDLSPLALELINHTRQNLAVELFETEKSDRMRSVRDHVRHAVCEAIPSLASGPVFWIPPHILNSLFTWVTSTETGRSTSVPYSLFLSATQLRQIELCIYQRLGDSETTTHPIRTRLCDLCEQGKMNQIHQLKNSKSPETSIFAYTSTGNSGSGLRIHLTNCTDLSFLGGINHPKPYYFMCTLELGQLAVSFLKNTSPSSSKIHLNSRHKPHQMWISQHRTEFLRLTVRRFDFHALLHTTNSDNQTDHPEVNMDMDISMRHIQLDNWAQAWTACYDFPVPFATTGLTKLRVRFASHSLTALFQSPTLAVFFFPGPFVLTLEDCFLYDLYDLLQSLQDVWQDFGAENGRGACTQPVLIRCIHVHRVAARVSLRAMFRFYLSCHEAPLSLASFDLCPNQSTSAGLAAITVTELRRLIVMHYFTQAIFRAGWLVGSLDMLGNVTGLLQSLAHGIDDLIHLRTSQFTHPNGEDKNATSEANRAQFLAMSLQVYEGTQQQYVTLGTTDHFDHRRSTDTMMYATRANFLKRLGDGLNSLARHTTAGLLRSITGMAASVARNLDQLSLDPHHQHIQEQMRRSTVPRSFSEGLLAGLSGFGLCVLGALAGVADQPLQALFNALDPTELNGPSGENSSSALALRTLGGLGRGLVGAVIKPVAGAAEFIAQTGIGVLHSGELNNGTSSLLQRLDGPYITALDHLVTSRFSVDSCILRTWGLAAIQPPLSMEYASVALVHTQPSDCKEQARDDVLWLLASQDRELIGAVALPRTDCKSSTFRLFKLPTCTGTERCFPSTDRGSSTAFDPPELVRLYEHAIFEGIARSSSEQSIPDLRISLNDSFALSRLLETGSMHNKEAPSDAFPECAQYIPTAPSDEPVPDVSASGQFSTEHPLQSRWQRVKEYLMSTKSAEPVITV</sequence>
<feature type="region of interest" description="Disordered" evidence="1">
    <location>
        <begin position="722"/>
        <end position="742"/>
    </location>
</feature>
<gene>
    <name evidence="2" type="ORF">FBUS_01607</name>
</gene>
<name>A0A8E0RQQ4_9TREM</name>
<comment type="caution">
    <text evidence="2">The sequence shown here is derived from an EMBL/GenBank/DDBJ whole genome shotgun (WGS) entry which is preliminary data.</text>
</comment>
<dbReference type="PANTHER" id="PTHR12517:SF0">
    <property type="entry name" value="INTERMEMBRANE LIPID TRANSFER PROTEIN VPS13B"/>
    <property type="match status" value="1"/>
</dbReference>
<evidence type="ECO:0000313" key="2">
    <source>
        <dbReference type="EMBL" id="KAA0185113.1"/>
    </source>
</evidence>
<feature type="compositionally biased region" description="Low complexity" evidence="1">
    <location>
        <begin position="192"/>
        <end position="205"/>
    </location>
</feature>
<feature type="compositionally biased region" description="Polar residues" evidence="1">
    <location>
        <begin position="1628"/>
        <end position="1649"/>
    </location>
</feature>
<feature type="region of interest" description="Disordered" evidence="1">
    <location>
        <begin position="1626"/>
        <end position="1649"/>
    </location>
</feature>
<dbReference type="PANTHER" id="PTHR12517">
    <property type="entry name" value="VACUOLAR PROTEIN SORTING-ASSOCIATED PROTEIN 13B"/>
    <property type="match status" value="1"/>
</dbReference>
<dbReference type="OrthoDB" id="445152at2759"/>
<protein>
    <submittedName>
        <fullName evidence="2">Uncharacterized protein</fullName>
    </submittedName>
</protein>
<keyword evidence="3" id="KW-1185">Reference proteome</keyword>
<dbReference type="EMBL" id="LUCM01010712">
    <property type="protein sequence ID" value="KAA0185113.1"/>
    <property type="molecule type" value="Genomic_DNA"/>
</dbReference>
<feature type="compositionally biased region" description="Basic and acidic residues" evidence="1">
    <location>
        <begin position="722"/>
        <end position="731"/>
    </location>
</feature>
<proteinExistence type="predicted"/>
<evidence type="ECO:0000256" key="1">
    <source>
        <dbReference type="SAM" id="MobiDB-lite"/>
    </source>
</evidence>
<accession>A0A8E0RQQ4</accession>